<dbReference type="Proteomes" id="UP000240542">
    <property type="component" value="Unassembled WGS sequence"/>
</dbReference>
<keyword evidence="1" id="KW-1133">Transmembrane helix</keyword>
<dbReference type="AlphaFoldDB" id="A0A2P8CPK3"/>
<sequence length="223" mass="21905">MLAGMKGLYALKPWYAARLAGLRRVLVAHGVSPDALTWSGVLFGAAAGGAVALLPAGPFAGAAVAVLLAARLACANLDGGVARDSGRMTRNGAVRNELGDRLAEFAVLAGCLAVAPAGWVLGAAAAATLPSWIALAGAAAGAPRPQGGPVGKTERCLLLVVLAAVPGAAVPVLAAIAAGSVLTAGWRLVRVTRALRVLDQCAGRRDAGEQAARSAGTGHGGAA</sequence>
<organism evidence="2 3">
    <name type="scientific">Murinocardiopsis flavida</name>
    <dbReference type="NCBI Taxonomy" id="645275"/>
    <lineage>
        <taxon>Bacteria</taxon>
        <taxon>Bacillati</taxon>
        <taxon>Actinomycetota</taxon>
        <taxon>Actinomycetes</taxon>
        <taxon>Streptosporangiales</taxon>
        <taxon>Nocardiopsidaceae</taxon>
        <taxon>Murinocardiopsis</taxon>
    </lineage>
</organism>
<dbReference type="InterPro" id="IPR043130">
    <property type="entry name" value="CDP-OH_PTrfase_TM_dom"/>
</dbReference>
<keyword evidence="1" id="KW-0472">Membrane</keyword>
<protein>
    <submittedName>
        <fullName evidence="2">CDP-diacylglycerol--glycerol-3-phosphate 3-phosphatidyltransferase</fullName>
    </submittedName>
</protein>
<keyword evidence="1" id="KW-0812">Transmembrane</keyword>
<accession>A0A2P8CPK3</accession>
<evidence type="ECO:0000313" key="2">
    <source>
        <dbReference type="EMBL" id="PSK86907.1"/>
    </source>
</evidence>
<gene>
    <name evidence="2" type="ORF">CLV63_13324</name>
</gene>
<evidence type="ECO:0000313" key="3">
    <source>
        <dbReference type="Proteomes" id="UP000240542"/>
    </source>
</evidence>
<keyword evidence="3" id="KW-1185">Reference proteome</keyword>
<proteinExistence type="predicted"/>
<reference evidence="2 3" key="1">
    <citation type="submission" date="2018-03" db="EMBL/GenBank/DDBJ databases">
        <title>Genomic Encyclopedia of Archaeal and Bacterial Type Strains, Phase II (KMG-II): from individual species to whole genera.</title>
        <authorList>
            <person name="Goeker M."/>
        </authorList>
    </citation>
    <scope>NUCLEOTIDE SEQUENCE [LARGE SCALE GENOMIC DNA]</scope>
    <source>
        <strain evidence="2 3">DSM 45312</strain>
    </source>
</reference>
<dbReference type="GO" id="GO:0016740">
    <property type="term" value="F:transferase activity"/>
    <property type="evidence" value="ECO:0007669"/>
    <property type="project" value="UniProtKB-KW"/>
</dbReference>
<keyword evidence="2" id="KW-0808">Transferase</keyword>
<comment type="caution">
    <text evidence="2">The sequence shown here is derived from an EMBL/GenBank/DDBJ whole genome shotgun (WGS) entry which is preliminary data.</text>
</comment>
<feature type="transmembrane region" description="Helical" evidence="1">
    <location>
        <begin position="157"/>
        <end position="186"/>
    </location>
</feature>
<dbReference type="Gene3D" id="1.20.120.1760">
    <property type="match status" value="1"/>
</dbReference>
<dbReference type="EMBL" id="PYGA01000033">
    <property type="protein sequence ID" value="PSK86907.1"/>
    <property type="molecule type" value="Genomic_DNA"/>
</dbReference>
<feature type="transmembrane region" description="Helical" evidence="1">
    <location>
        <begin position="102"/>
        <end position="127"/>
    </location>
</feature>
<name>A0A2P8CPK3_9ACTN</name>
<evidence type="ECO:0000256" key="1">
    <source>
        <dbReference type="SAM" id="Phobius"/>
    </source>
</evidence>